<accession>A0A0N0LTJ3</accession>
<reference evidence="7 8" key="1">
    <citation type="submission" date="2014-06" db="EMBL/GenBank/DDBJ databases">
        <title>Helicobacter pullorum isolates in fresh chicken meat - phenotypic and genotypic features.</title>
        <authorList>
            <person name="Borges V."/>
            <person name="Santos A."/>
            <person name="Correia C.B."/>
            <person name="Saraiva M."/>
            <person name="Menard A."/>
            <person name="Vieira L."/>
            <person name="Sampaio D.A."/>
            <person name="Gomes J.P."/>
            <person name="Oleastro M."/>
        </authorList>
    </citation>
    <scope>NUCLEOTIDE SEQUENCE [LARGE SCALE GENOMIC DNA]</scope>
    <source>
        <strain evidence="5 8">229334/12</strain>
        <strain evidence="4 7">229336/12</strain>
    </source>
</reference>
<evidence type="ECO:0000313" key="6">
    <source>
        <dbReference type="EMBL" id="STQ88360.1"/>
    </source>
</evidence>
<dbReference type="InterPro" id="IPR000297">
    <property type="entry name" value="PPIase_PpiC"/>
</dbReference>
<dbReference type="Proteomes" id="UP000255269">
    <property type="component" value="Unassembled WGS sequence"/>
</dbReference>
<evidence type="ECO:0000313" key="9">
    <source>
        <dbReference type="Proteomes" id="UP000255269"/>
    </source>
</evidence>
<feature type="chain" id="PRO_5010428914" evidence="2">
    <location>
        <begin position="22"/>
        <end position="272"/>
    </location>
</feature>
<protein>
    <submittedName>
        <fullName evidence="6">Major antigenic peptide PEB3\cell binding factor 2</fullName>
        <ecNumber evidence="6">5.2.1.8</ecNumber>
    </submittedName>
    <submittedName>
        <fullName evidence="5">Peptidylprolyl isomerase</fullName>
    </submittedName>
</protein>
<dbReference type="PATRIC" id="fig|35818.10.peg.759"/>
<dbReference type="EMBL" id="UGJF01000001">
    <property type="protein sequence ID" value="STQ88360.1"/>
    <property type="molecule type" value="Genomic_DNA"/>
</dbReference>
<name>A0A0N0LTJ3_9HELI</name>
<evidence type="ECO:0000313" key="5">
    <source>
        <dbReference type="EMBL" id="KPH55279.1"/>
    </source>
</evidence>
<dbReference type="PROSITE" id="PS50198">
    <property type="entry name" value="PPIC_PPIASE_2"/>
    <property type="match status" value="1"/>
</dbReference>
<dbReference type="EMBL" id="JNOC01000048">
    <property type="protein sequence ID" value="KPH55279.1"/>
    <property type="molecule type" value="Genomic_DNA"/>
</dbReference>
<sequence length="272" mass="30545">MKKMILSSALAFALFQGVSFAETFAKVNGDEITEKDIAALMRAMPGVSFAQLPQDAKSQVINQAIERKLLIEQAKKDGVEKTKDFKNALESVKDDLALEVWMRQEMEKVRVSDSEIEKFYNDNKTKFVQPEVAKVRHILVNSETEAKNIISDVKRAGKNSLAKFEELAKSKSKDGSAQNGGDVGWIARGQVVPEFADAAFKLNKGQYTQTPVKTQFGYHVIYVEDKKPTTTLALKDVKGQIEQNLRLMKFQENVKKEGQELRKKAKVEITAK</sequence>
<dbReference type="SUPFAM" id="SSF109998">
    <property type="entry name" value="Triger factor/SurA peptide-binding domain-like"/>
    <property type="match status" value="1"/>
</dbReference>
<evidence type="ECO:0000313" key="7">
    <source>
        <dbReference type="Proteomes" id="UP000037800"/>
    </source>
</evidence>
<dbReference type="InterPro" id="IPR050245">
    <property type="entry name" value="PrsA_foldase"/>
</dbReference>
<dbReference type="Proteomes" id="UP000037997">
    <property type="component" value="Unassembled WGS sequence"/>
</dbReference>
<proteinExistence type="predicted"/>
<keyword evidence="2" id="KW-0732">Signal</keyword>
<dbReference type="Gene3D" id="3.10.50.40">
    <property type="match status" value="1"/>
</dbReference>
<dbReference type="PROSITE" id="PS01096">
    <property type="entry name" value="PPIC_PPIASE_1"/>
    <property type="match status" value="1"/>
</dbReference>
<dbReference type="EMBL" id="JNUR01000026">
    <property type="protein sequence ID" value="KPH50213.1"/>
    <property type="molecule type" value="Genomic_DNA"/>
</dbReference>
<dbReference type="GO" id="GO:0003755">
    <property type="term" value="F:peptidyl-prolyl cis-trans isomerase activity"/>
    <property type="evidence" value="ECO:0007669"/>
    <property type="project" value="UniProtKB-KW"/>
</dbReference>
<dbReference type="InterPro" id="IPR046357">
    <property type="entry name" value="PPIase_dom_sf"/>
</dbReference>
<dbReference type="GeneID" id="93196169"/>
<dbReference type="PANTHER" id="PTHR47245:SF2">
    <property type="entry name" value="PEPTIDYL-PROLYL CIS-TRANS ISOMERASE HP_0175-RELATED"/>
    <property type="match status" value="1"/>
</dbReference>
<dbReference type="SUPFAM" id="SSF54534">
    <property type="entry name" value="FKBP-like"/>
    <property type="match status" value="1"/>
</dbReference>
<dbReference type="Proteomes" id="UP000037800">
    <property type="component" value="Unassembled WGS sequence"/>
</dbReference>
<keyword evidence="1 5" id="KW-0413">Isomerase</keyword>
<evidence type="ECO:0000313" key="4">
    <source>
        <dbReference type="EMBL" id="KPH50213.1"/>
    </source>
</evidence>
<evidence type="ECO:0000259" key="3">
    <source>
        <dbReference type="PROSITE" id="PS50198"/>
    </source>
</evidence>
<reference evidence="6 9" key="2">
    <citation type="submission" date="2018-06" db="EMBL/GenBank/DDBJ databases">
        <authorList>
            <consortium name="Pathogen Informatics"/>
            <person name="Doyle S."/>
        </authorList>
    </citation>
    <scope>NUCLEOTIDE SEQUENCE [LARGE SCALE GENOMIC DNA]</scope>
    <source>
        <strain evidence="6 9">NCTC13156</strain>
    </source>
</reference>
<organism evidence="5 8">
    <name type="scientific">Helicobacter pullorum</name>
    <dbReference type="NCBI Taxonomy" id="35818"/>
    <lineage>
        <taxon>Bacteria</taxon>
        <taxon>Pseudomonadati</taxon>
        <taxon>Campylobacterota</taxon>
        <taxon>Epsilonproteobacteria</taxon>
        <taxon>Campylobacterales</taxon>
        <taxon>Helicobacteraceae</taxon>
        <taxon>Helicobacter</taxon>
    </lineage>
</organism>
<keyword evidence="1" id="KW-0697">Rotamase</keyword>
<feature type="signal peptide" evidence="2">
    <location>
        <begin position="1"/>
        <end position="21"/>
    </location>
</feature>
<gene>
    <name evidence="6" type="primary">peb4\cbf2</name>
    <name evidence="5" type="ORF">HPU229334_09230</name>
    <name evidence="4" type="ORF">HPU229336_03700</name>
    <name evidence="6" type="ORF">NCTC13156_01197</name>
</gene>
<dbReference type="RefSeq" id="WP_005022448.1">
    <property type="nucleotide sequence ID" value="NZ_CABKNZ010000041.1"/>
</dbReference>
<dbReference type="AlphaFoldDB" id="A0A0N0LTJ3"/>
<dbReference type="Pfam" id="PF13145">
    <property type="entry name" value="Rotamase_2"/>
    <property type="match status" value="1"/>
</dbReference>
<dbReference type="Gene3D" id="1.10.8.1040">
    <property type="match status" value="1"/>
</dbReference>
<evidence type="ECO:0000313" key="8">
    <source>
        <dbReference type="Proteomes" id="UP000037997"/>
    </source>
</evidence>
<dbReference type="OrthoDB" id="14196at2"/>
<feature type="domain" description="PpiC" evidence="3">
    <location>
        <begin position="130"/>
        <end position="225"/>
    </location>
</feature>
<dbReference type="PANTHER" id="PTHR47245">
    <property type="entry name" value="PEPTIDYLPROLYL ISOMERASE"/>
    <property type="match status" value="1"/>
</dbReference>
<dbReference type="InterPro" id="IPR023058">
    <property type="entry name" value="PPIase_PpiC_CS"/>
</dbReference>
<evidence type="ECO:0000256" key="2">
    <source>
        <dbReference type="SAM" id="SignalP"/>
    </source>
</evidence>
<dbReference type="STRING" id="35818.HPU229336_03700"/>
<dbReference type="InterPro" id="IPR027304">
    <property type="entry name" value="Trigger_fact/SurA_dom_sf"/>
</dbReference>
<evidence type="ECO:0000256" key="1">
    <source>
        <dbReference type="PROSITE-ProRule" id="PRU00278"/>
    </source>
</evidence>
<dbReference type="EC" id="5.2.1.8" evidence="6"/>